<dbReference type="InterPro" id="IPR047109">
    <property type="entry name" value="CAD-like"/>
</dbReference>
<dbReference type="InterPro" id="IPR020843">
    <property type="entry name" value="ER"/>
</dbReference>
<dbReference type="Pfam" id="PF00107">
    <property type="entry name" value="ADH_zinc_N"/>
    <property type="match status" value="1"/>
</dbReference>
<dbReference type="Gene3D" id="3.90.180.10">
    <property type="entry name" value="Medium-chain alcohol dehydrogenases, catalytic domain"/>
    <property type="match status" value="1"/>
</dbReference>
<dbReference type="InterPro" id="IPR029752">
    <property type="entry name" value="D-isomer_DH_CS1"/>
</dbReference>
<dbReference type="InterPro" id="IPR002328">
    <property type="entry name" value="ADH_Zn_CS"/>
</dbReference>
<keyword evidence="3 5" id="KW-0862">Zinc</keyword>
<evidence type="ECO:0000259" key="7">
    <source>
        <dbReference type="SMART" id="SM00829"/>
    </source>
</evidence>
<evidence type="ECO:0000256" key="4">
    <source>
        <dbReference type="ARBA" id="ARBA00023002"/>
    </source>
</evidence>
<dbReference type="AlphaFoldDB" id="A0A8E2JI51"/>
<dbReference type="PROSITE" id="PS00065">
    <property type="entry name" value="D_2_HYDROXYACID_DH_1"/>
    <property type="match status" value="1"/>
</dbReference>
<comment type="similarity">
    <text evidence="5">Belongs to the zinc-containing alcohol dehydrogenase family.</text>
</comment>
<dbReference type="OrthoDB" id="1879366at2759"/>
<evidence type="ECO:0000256" key="6">
    <source>
        <dbReference type="SAM" id="MobiDB-lite"/>
    </source>
</evidence>
<name>A0A8E2JI51_9PEZI</name>
<dbReference type="InterPro" id="IPR013154">
    <property type="entry name" value="ADH-like_N"/>
</dbReference>
<evidence type="ECO:0000313" key="8">
    <source>
        <dbReference type="EMBL" id="OCK83177.1"/>
    </source>
</evidence>
<dbReference type="PROSITE" id="PS00059">
    <property type="entry name" value="ADH_ZINC"/>
    <property type="match status" value="1"/>
</dbReference>
<dbReference type="InterPro" id="IPR013149">
    <property type="entry name" value="ADH-like_C"/>
</dbReference>
<comment type="cofactor">
    <cofactor evidence="1 5">
        <name>Zn(2+)</name>
        <dbReference type="ChEBI" id="CHEBI:29105"/>
    </cofactor>
</comment>
<proteinExistence type="inferred from homology"/>
<dbReference type="CDD" id="cd05283">
    <property type="entry name" value="CAD1"/>
    <property type="match status" value="1"/>
</dbReference>
<gene>
    <name evidence="8" type="ORF">K432DRAFT_347594</name>
</gene>
<dbReference type="FunFam" id="3.90.180.10:FF:000022">
    <property type="entry name" value="NADP-dependent alcohol dehydrogenase"/>
    <property type="match status" value="1"/>
</dbReference>
<dbReference type="Pfam" id="PF08240">
    <property type="entry name" value="ADH_N"/>
    <property type="match status" value="1"/>
</dbReference>
<dbReference type="GO" id="GO:0008270">
    <property type="term" value="F:zinc ion binding"/>
    <property type="evidence" value="ECO:0007669"/>
    <property type="project" value="InterPro"/>
</dbReference>
<dbReference type="Proteomes" id="UP000250266">
    <property type="component" value="Unassembled WGS sequence"/>
</dbReference>
<sequence length="334" mass="36392">MPSFTVYKGSKDGSIQKSSTSKPELTADQVLLRITASGLCGTDAHYRTQDMALGHEGAGVVEAVGPSVRYLKAGDRVGWGYEHDCCGACQWCLSGRETYCPERAIYGLANLDQGSFATHAVWREAFLFRIPDELSDEEAAPLMCGGATVFNALHMYDIQPTARVGVIGVGGLGHLAIQFAAKMGCDVVVFSGTNSKKEEAMKLGAKEFFATKGKTELDIGKKVDALLVTTSMKPDWNLYFPLMAPDSVIFPISVAEGNLELPYMPLLLNGIRIQGSFVAPRLNHRQMLDFAARHGIKPILMKFPMTTEGITEAMQTLKDGRMRYRGVLVPETKA</sequence>
<dbReference type="FunFam" id="3.40.50.720:FF:000022">
    <property type="entry name" value="Cinnamyl alcohol dehydrogenase"/>
    <property type="match status" value="1"/>
</dbReference>
<keyword evidence="9" id="KW-1185">Reference proteome</keyword>
<dbReference type="PANTHER" id="PTHR42683">
    <property type="entry name" value="ALDEHYDE REDUCTASE"/>
    <property type="match status" value="1"/>
</dbReference>
<evidence type="ECO:0000256" key="1">
    <source>
        <dbReference type="ARBA" id="ARBA00001947"/>
    </source>
</evidence>
<keyword evidence="4" id="KW-0560">Oxidoreductase</keyword>
<organism evidence="8 9">
    <name type="scientific">Lepidopterella palustris CBS 459.81</name>
    <dbReference type="NCBI Taxonomy" id="1314670"/>
    <lineage>
        <taxon>Eukaryota</taxon>
        <taxon>Fungi</taxon>
        <taxon>Dikarya</taxon>
        <taxon>Ascomycota</taxon>
        <taxon>Pezizomycotina</taxon>
        <taxon>Dothideomycetes</taxon>
        <taxon>Pleosporomycetidae</taxon>
        <taxon>Mytilinidiales</taxon>
        <taxon>Argynnaceae</taxon>
        <taxon>Lepidopterella</taxon>
    </lineage>
</organism>
<feature type="domain" description="Enoyl reductase (ER)" evidence="7">
    <location>
        <begin position="13"/>
        <end position="328"/>
    </location>
</feature>
<dbReference type="InterPro" id="IPR011032">
    <property type="entry name" value="GroES-like_sf"/>
</dbReference>
<feature type="region of interest" description="Disordered" evidence="6">
    <location>
        <begin position="1"/>
        <end position="21"/>
    </location>
</feature>
<dbReference type="GO" id="GO:0016616">
    <property type="term" value="F:oxidoreductase activity, acting on the CH-OH group of donors, NAD or NADP as acceptor"/>
    <property type="evidence" value="ECO:0007669"/>
    <property type="project" value="InterPro"/>
</dbReference>
<accession>A0A8E2JI51</accession>
<dbReference type="EMBL" id="KV744867">
    <property type="protein sequence ID" value="OCK83177.1"/>
    <property type="molecule type" value="Genomic_DNA"/>
</dbReference>
<dbReference type="Gene3D" id="3.40.50.720">
    <property type="entry name" value="NAD(P)-binding Rossmann-like Domain"/>
    <property type="match status" value="1"/>
</dbReference>
<evidence type="ECO:0000313" key="9">
    <source>
        <dbReference type="Proteomes" id="UP000250266"/>
    </source>
</evidence>
<evidence type="ECO:0000256" key="2">
    <source>
        <dbReference type="ARBA" id="ARBA00022723"/>
    </source>
</evidence>
<protein>
    <submittedName>
        <fullName evidence="8">GroES-like protein</fullName>
    </submittedName>
</protein>
<evidence type="ECO:0000256" key="5">
    <source>
        <dbReference type="RuleBase" id="RU361277"/>
    </source>
</evidence>
<reference evidence="8 9" key="1">
    <citation type="journal article" date="2016" name="Nat. Commun.">
        <title>Ectomycorrhizal ecology is imprinted in the genome of the dominant symbiotic fungus Cenococcum geophilum.</title>
        <authorList>
            <consortium name="DOE Joint Genome Institute"/>
            <person name="Peter M."/>
            <person name="Kohler A."/>
            <person name="Ohm R.A."/>
            <person name="Kuo A."/>
            <person name="Krutzmann J."/>
            <person name="Morin E."/>
            <person name="Arend M."/>
            <person name="Barry K.W."/>
            <person name="Binder M."/>
            <person name="Choi C."/>
            <person name="Clum A."/>
            <person name="Copeland A."/>
            <person name="Grisel N."/>
            <person name="Haridas S."/>
            <person name="Kipfer T."/>
            <person name="LaButti K."/>
            <person name="Lindquist E."/>
            <person name="Lipzen A."/>
            <person name="Maire R."/>
            <person name="Meier B."/>
            <person name="Mihaltcheva S."/>
            <person name="Molinier V."/>
            <person name="Murat C."/>
            <person name="Poggeler S."/>
            <person name="Quandt C.A."/>
            <person name="Sperisen C."/>
            <person name="Tritt A."/>
            <person name="Tisserant E."/>
            <person name="Crous P.W."/>
            <person name="Henrissat B."/>
            <person name="Nehls U."/>
            <person name="Egli S."/>
            <person name="Spatafora J.W."/>
            <person name="Grigoriev I.V."/>
            <person name="Martin F.M."/>
        </authorList>
    </citation>
    <scope>NUCLEOTIDE SEQUENCE [LARGE SCALE GENOMIC DNA]</scope>
    <source>
        <strain evidence="8 9">CBS 459.81</strain>
    </source>
</reference>
<keyword evidence="2 5" id="KW-0479">Metal-binding</keyword>
<dbReference type="InterPro" id="IPR036291">
    <property type="entry name" value="NAD(P)-bd_dom_sf"/>
</dbReference>
<evidence type="ECO:0000256" key="3">
    <source>
        <dbReference type="ARBA" id="ARBA00022833"/>
    </source>
</evidence>
<dbReference type="SUPFAM" id="SSF50129">
    <property type="entry name" value="GroES-like"/>
    <property type="match status" value="1"/>
</dbReference>
<dbReference type="SMART" id="SM00829">
    <property type="entry name" value="PKS_ER"/>
    <property type="match status" value="1"/>
</dbReference>
<dbReference type="SUPFAM" id="SSF51735">
    <property type="entry name" value="NAD(P)-binding Rossmann-fold domains"/>
    <property type="match status" value="1"/>
</dbReference>